<reference evidence="1 2" key="1">
    <citation type="journal article" date="2018" name="Science">
        <title>The opium poppy genome and morphinan production.</title>
        <authorList>
            <person name="Guo L."/>
            <person name="Winzer T."/>
            <person name="Yang X."/>
            <person name="Li Y."/>
            <person name="Ning Z."/>
            <person name="He Z."/>
            <person name="Teodor R."/>
            <person name="Lu Y."/>
            <person name="Bowser T.A."/>
            <person name="Graham I.A."/>
            <person name="Ye K."/>
        </authorList>
    </citation>
    <scope>NUCLEOTIDE SEQUENCE [LARGE SCALE GENOMIC DNA]</scope>
    <source>
        <strain evidence="2">cv. HN1</strain>
        <tissue evidence="1">Leaves</tissue>
    </source>
</reference>
<proteinExistence type="predicted"/>
<accession>A0A4Y7J7S1</accession>
<dbReference type="AlphaFoldDB" id="A0A4Y7J7S1"/>
<keyword evidence="2" id="KW-1185">Reference proteome</keyword>
<organism evidence="1 2">
    <name type="scientific">Papaver somniferum</name>
    <name type="common">Opium poppy</name>
    <dbReference type="NCBI Taxonomy" id="3469"/>
    <lineage>
        <taxon>Eukaryota</taxon>
        <taxon>Viridiplantae</taxon>
        <taxon>Streptophyta</taxon>
        <taxon>Embryophyta</taxon>
        <taxon>Tracheophyta</taxon>
        <taxon>Spermatophyta</taxon>
        <taxon>Magnoliopsida</taxon>
        <taxon>Ranunculales</taxon>
        <taxon>Papaveraceae</taxon>
        <taxon>Papaveroideae</taxon>
        <taxon>Papaver</taxon>
    </lineage>
</organism>
<dbReference type="EMBL" id="CM010717">
    <property type="protein sequence ID" value="RZC55971.1"/>
    <property type="molecule type" value="Genomic_DNA"/>
</dbReference>
<sequence>MRIEAILGAMSLKIENLNESLSNGEFKKRSAFGRFTSQGKGNIVLLNFSTAQEESSLHDSSRVIFALSIIRDNGGKK</sequence>
<dbReference type="Gramene" id="RZC55971">
    <property type="protein sequence ID" value="RZC55971"/>
    <property type="gene ID" value="C5167_014821"/>
</dbReference>
<dbReference type="Proteomes" id="UP000316621">
    <property type="component" value="Chromosome 3"/>
</dbReference>
<protein>
    <submittedName>
        <fullName evidence="1">Uncharacterized protein</fullName>
    </submittedName>
</protein>
<name>A0A4Y7J7S1_PAPSO</name>
<evidence type="ECO:0000313" key="2">
    <source>
        <dbReference type="Proteomes" id="UP000316621"/>
    </source>
</evidence>
<evidence type="ECO:0000313" key="1">
    <source>
        <dbReference type="EMBL" id="RZC55971.1"/>
    </source>
</evidence>
<gene>
    <name evidence="1" type="ORF">C5167_014821</name>
</gene>